<feature type="non-terminal residue" evidence="1">
    <location>
        <position position="89"/>
    </location>
</feature>
<organism evidence="1">
    <name type="scientific">marine sediment metagenome</name>
    <dbReference type="NCBI Taxonomy" id="412755"/>
    <lineage>
        <taxon>unclassified sequences</taxon>
        <taxon>metagenomes</taxon>
        <taxon>ecological metagenomes</taxon>
    </lineage>
</organism>
<accession>X1JHN1</accession>
<name>X1JHN1_9ZZZZ</name>
<dbReference type="AlphaFoldDB" id="X1JHN1"/>
<evidence type="ECO:0000313" key="1">
    <source>
        <dbReference type="EMBL" id="GAH81000.1"/>
    </source>
</evidence>
<gene>
    <name evidence="1" type="ORF">S03H2_61112</name>
</gene>
<reference evidence="1" key="1">
    <citation type="journal article" date="2014" name="Front. Microbiol.">
        <title>High frequency of phylogenetically diverse reductive dehalogenase-homologous genes in deep subseafloor sedimentary metagenomes.</title>
        <authorList>
            <person name="Kawai M."/>
            <person name="Futagami T."/>
            <person name="Toyoda A."/>
            <person name="Takaki Y."/>
            <person name="Nishi S."/>
            <person name="Hori S."/>
            <person name="Arai W."/>
            <person name="Tsubouchi T."/>
            <person name="Morono Y."/>
            <person name="Uchiyama I."/>
            <person name="Ito T."/>
            <person name="Fujiyama A."/>
            <person name="Inagaki F."/>
            <person name="Takami H."/>
        </authorList>
    </citation>
    <scope>NUCLEOTIDE SEQUENCE</scope>
    <source>
        <strain evidence="1">Expedition CK06-06</strain>
    </source>
</reference>
<dbReference type="EMBL" id="BARU01039429">
    <property type="protein sequence ID" value="GAH81000.1"/>
    <property type="molecule type" value="Genomic_DNA"/>
</dbReference>
<proteinExistence type="predicted"/>
<protein>
    <submittedName>
        <fullName evidence="1">Uncharacterized protein</fullName>
    </submittedName>
</protein>
<comment type="caution">
    <text evidence="1">The sequence shown here is derived from an EMBL/GenBank/DDBJ whole genome shotgun (WGS) entry which is preliminary data.</text>
</comment>
<sequence>MAEKLGELIKNIQIDKKILEWIKDALLRSHQDEKQYHDQQISILNAQYTKLQNRIDQMYVDKLDGKISEEFYEEKLHEWREEQRANSGL</sequence>